<protein>
    <submittedName>
        <fullName evidence="1">Uncharacterized protein</fullName>
    </submittedName>
</protein>
<dbReference type="Proteomes" id="UP000765509">
    <property type="component" value="Unassembled WGS sequence"/>
</dbReference>
<sequence>MIQTLADMVRGVCAYGLELIDCYRCTHDKCTLLPALELVCKTSIHSITNQMPAFLEKGWNPRPPQNSLRKDLVEMHPTASSFKGMLDKARMHSVRCMEDSFAYAKDKWDK</sequence>
<proteinExistence type="predicted"/>
<comment type="caution">
    <text evidence="1">The sequence shown here is derived from an EMBL/GenBank/DDBJ whole genome shotgun (WGS) entry which is preliminary data.</text>
</comment>
<dbReference type="AlphaFoldDB" id="A0A9Q3FAB2"/>
<accession>A0A9Q3FAB2</accession>
<gene>
    <name evidence="1" type="ORF">O181_073315</name>
</gene>
<name>A0A9Q3FAB2_9BASI</name>
<reference evidence="1" key="1">
    <citation type="submission" date="2021-03" db="EMBL/GenBank/DDBJ databases">
        <title>Draft genome sequence of rust myrtle Austropuccinia psidii MF-1, a brazilian biotype.</title>
        <authorList>
            <person name="Quecine M.C."/>
            <person name="Pachon D.M.R."/>
            <person name="Bonatelli M.L."/>
            <person name="Correr F.H."/>
            <person name="Franceschini L.M."/>
            <person name="Leite T.F."/>
            <person name="Margarido G.R.A."/>
            <person name="Almeida C.A."/>
            <person name="Ferrarezi J.A."/>
            <person name="Labate C.A."/>
        </authorList>
    </citation>
    <scope>NUCLEOTIDE SEQUENCE</scope>
    <source>
        <strain evidence="1">MF-1</strain>
    </source>
</reference>
<evidence type="ECO:0000313" key="2">
    <source>
        <dbReference type="Proteomes" id="UP000765509"/>
    </source>
</evidence>
<evidence type="ECO:0000313" key="1">
    <source>
        <dbReference type="EMBL" id="MBW0533600.1"/>
    </source>
</evidence>
<organism evidence="1 2">
    <name type="scientific">Austropuccinia psidii MF-1</name>
    <dbReference type="NCBI Taxonomy" id="1389203"/>
    <lineage>
        <taxon>Eukaryota</taxon>
        <taxon>Fungi</taxon>
        <taxon>Dikarya</taxon>
        <taxon>Basidiomycota</taxon>
        <taxon>Pucciniomycotina</taxon>
        <taxon>Pucciniomycetes</taxon>
        <taxon>Pucciniales</taxon>
        <taxon>Sphaerophragmiaceae</taxon>
        <taxon>Austropuccinia</taxon>
    </lineage>
</organism>
<dbReference type="EMBL" id="AVOT02038686">
    <property type="protein sequence ID" value="MBW0533600.1"/>
    <property type="molecule type" value="Genomic_DNA"/>
</dbReference>
<keyword evidence="2" id="KW-1185">Reference proteome</keyword>
<dbReference type="OrthoDB" id="3158924at2759"/>